<dbReference type="OrthoDB" id="8537107at2"/>
<evidence type="ECO:0000313" key="4">
    <source>
        <dbReference type="Proteomes" id="UP000295367"/>
    </source>
</evidence>
<sequence>MNKRNILLLVVACLLSTSANAALESRLGGMAVYDNDLNITWLADANLAATNTFGLPMTMNSAESGAYYEPNSINQTGTMNLSTANKWIAAMNTANYLGYNDWRLPTNSPVNGTAFDYNNSQIGNTDFGSNISAPGTLYAGSTASEMAHLYYGELGNISSCNPVTSTTTSCVPQAGYGLTNTGPFKNIQSWFYWSSQDVHLPSDSLLYPSPNAFEFLFSGGSQGFEYKGSYLYAMAVRPGDVAAAPVPAAAWLFGSGLLGLIGIAKRKSNSA</sequence>
<evidence type="ECO:0000256" key="1">
    <source>
        <dbReference type="SAM" id="SignalP"/>
    </source>
</evidence>
<dbReference type="InterPro" id="IPR011460">
    <property type="entry name" value="Lcl_C"/>
</dbReference>
<accession>A0A4R3YF17</accession>
<reference evidence="3 4" key="1">
    <citation type="submission" date="2019-03" db="EMBL/GenBank/DDBJ databases">
        <title>Genomic Encyclopedia of Type Strains, Phase IV (KMG-IV): sequencing the most valuable type-strain genomes for metagenomic binning, comparative biology and taxonomic classification.</title>
        <authorList>
            <person name="Goeker M."/>
        </authorList>
    </citation>
    <scope>NUCLEOTIDE SEQUENCE [LARGE SCALE GENOMIC DNA]</scope>
    <source>
        <strain evidence="3 4">DSM 100309</strain>
    </source>
</reference>
<keyword evidence="4" id="KW-1185">Reference proteome</keyword>
<evidence type="ECO:0000313" key="3">
    <source>
        <dbReference type="EMBL" id="TCV90551.1"/>
    </source>
</evidence>
<dbReference type="Pfam" id="PF07603">
    <property type="entry name" value="Lcl_C"/>
    <property type="match status" value="1"/>
</dbReference>
<feature type="signal peptide" evidence="1">
    <location>
        <begin position="1"/>
        <end position="21"/>
    </location>
</feature>
<proteinExistence type="predicted"/>
<dbReference type="AlphaFoldDB" id="A0A4R3YF17"/>
<organism evidence="3 4">
    <name type="scientific">Sulfurirhabdus autotrophica</name>
    <dbReference type="NCBI Taxonomy" id="1706046"/>
    <lineage>
        <taxon>Bacteria</taxon>
        <taxon>Pseudomonadati</taxon>
        <taxon>Pseudomonadota</taxon>
        <taxon>Betaproteobacteria</taxon>
        <taxon>Nitrosomonadales</taxon>
        <taxon>Sulfuricellaceae</taxon>
        <taxon>Sulfurirhabdus</taxon>
    </lineage>
</organism>
<gene>
    <name evidence="3" type="ORF">EDC63_101525</name>
</gene>
<dbReference type="RefSeq" id="WP_124947524.1">
    <property type="nucleotide sequence ID" value="NZ_BHVT01000073.1"/>
</dbReference>
<protein>
    <submittedName>
        <fullName evidence="3">Uncharacterized protein DUF1566</fullName>
    </submittedName>
</protein>
<name>A0A4R3YF17_9PROT</name>
<dbReference type="Proteomes" id="UP000295367">
    <property type="component" value="Unassembled WGS sequence"/>
</dbReference>
<comment type="caution">
    <text evidence="3">The sequence shown here is derived from an EMBL/GenBank/DDBJ whole genome shotgun (WGS) entry which is preliminary data.</text>
</comment>
<evidence type="ECO:0000259" key="2">
    <source>
        <dbReference type="Pfam" id="PF07603"/>
    </source>
</evidence>
<feature type="domain" description="Lcl C-terminal" evidence="2">
    <location>
        <begin position="31"/>
        <end position="237"/>
    </location>
</feature>
<dbReference type="EMBL" id="SMCO01000001">
    <property type="protein sequence ID" value="TCV90551.1"/>
    <property type="molecule type" value="Genomic_DNA"/>
</dbReference>
<feature type="chain" id="PRO_5020375211" evidence="1">
    <location>
        <begin position="22"/>
        <end position="271"/>
    </location>
</feature>
<keyword evidence="1" id="KW-0732">Signal</keyword>